<gene>
    <name evidence="1" type="ORF">J2Z66_003029</name>
</gene>
<accession>A0ABS4IV07</accession>
<comment type="caution">
    <text evidence="1">The sequence shown here is derived from an EMBL/GenBank/DDBJ whole genome shotgun (WGS) entry which is preliminary data.</text>
</comment>
<dbReference type="EMBL" id="JAGGLB010000008">
    <property type="protein sequence ID" value="MBP1991422.1"/>
    <property type="molecule type" value="Genomic_DNA"/>
</dbReference>
<reference evidence="1 2" key="1">
    <citation type="submission" date="2021-03" db="EMBL/GenBank/DDBJ databases">
        <title>Genomic Encyclopedia of Type Strains, Phase IV (KMG-IV): sequencing the most valuable type-strain genomes for metagenomic binning, comparative biology and taxonomic classification.</title>
        <authorList>
            <person name="Goeker M."/>
        </authorList>
    </citation>
    <scope>NUCLEOTIDE SEQUENCE [LARGE SCALE GENOMIC DNA]</scope>
    <source>
        <strain evidence="1 2">DSM 26048</strain>
    </source>
</reference>
<keyword evidence="2" id="KW-1185">Reference proteome</keyword>
<evidence type="ECO:0000313" key="2">
    <source>
        <dbReference type="Proteomes" id="UP001519287"/>
    </source>
</evidence>
<evidence type="ECO:0000313" key="1">
    <source>
        <dbReference type="EMBL" id="MBP1991422.1"/>
    </source>
</evidence>
<dbReference type="Proteomes" id="UP001519287">
    <property type="component" value="Unassembled WGS sequence"/>
</dbReference>
<dbReference type="Pfam" id="PF14069">
    <property type="entry name" value="SpoVIF"/>
    <property type="match status" value="1"/>
</dbReference>
<dbReference type="RefSeq" id="WP_209972171.1">
    <property type="nucleotide sequence ID" value="NZ_JAGGLB010000008.1"/>
</dbReference>
<dbReference type="InterPro" id="IPR025942">
    <property type="entry name" value="SpoVIF"/>
</dbReference>
<name>A0ABS4IV07_9BACL</name>
<protein>
    <submittedName>
        <fullName evidence="1">Uncharacterized protein YpuA (DUF1002 family)</fullName>
    </submittedName>
</protein>
<proteinExistence type="predicted"/>
<sequence length="96" mass="11196">MKVYEKYGIDPVWVERVKVKFKNRETKERVKQILHGVTAQDLQNKAKISRLLGAVSKALGEKLSEEQSNTIIDFVISQQIDPANPFHKIKLWNMFR</sequence>
<organism evidence="1 2">
    <name type="scientific">Paenibacillus eucommiae</name>
    <dbReference type="NCBI Taxonomy" id="1355755"/>
    <lineage>
        <taxon>Bacteria</taxon>
        <taxon>Bacillati</taxon>
        <taxon>Bacillota</taxon>
        <taxon>Bacilli</taxon>
        <taxon>Bacillales</taxon>
        <taxon>Paenibacillaceae</taxon>
        <taxon>Paenibacillus</taxon>
    </lineage>
</organism>